<reference evidence="2 3" key="1">
    <citation type="journal article" date="2012" name="Science">
        <title>The Paleozoic origin of enzymatic lignin decomposition reconstructed from 31 fungal genomes.</title>
        <authorList>
            <person name="Floudas D."/>
            <person name="Binder M."/>
            <person name="Riley R."/>
            <person name="Barry K."/>
            <person name="Blanchette R.A."/>
            <person name="Henrissat B."/>
            <person name="Martinez A.T."/>
            <person name="Otillar R."/>
            <person name="Spatafora J.W."/>
            <person name="Yadav J.S."/>
            <person name="Aerts A."/>
            <person name="Benoit I."/>
            <person name="Boyd A."/>
            <person name="Carlson A."/>
            <person name="Copeland A."/>
            <person name="Coutinho P.M."/>
            <person name="de Vries R.P."/>
            <person name="Ferreira P."/>
            <person name="Findley K."/>
            <person name="Foster B."/>
            <person name="Gaskell J."/>
            <person name="Glotzer D."/>
            <person name="Gorecki P."/>
            <person name="Heitman J."/>
            <person name="Hesse C."/>
            <person name="Hori C."/>
            <person name="Igarashi K."/>
            <person name="Jurgens J.A."/>
            <person name="Kallen N."/>
            <person name="Kersten P."/>
            <person name="Kohler A."/>
            <person name="Kuees U."/>
            <person name="Kumar T.K.A."/>
            <person name="Kuo A."/>
            <person name="LaButti K."/>
            <person name="Larrondo L.F."/>
            <person name="Lindquist E."/>
            <person name="Ling A."/>
            <person name="Lombard V."/>
            <person name="Lucas S."/>
            <person name="Lundell T."/>
            <person name="Martin R."/>
            <person name="McLaughlin D.J."/>
            <person name="Morgenstern I."/>
            <person name="Morin E."/>
            <person name="Murat C."/>
            <person name="Nagy L.G."/>
            <person name="Nolan M."/>
            <person name="Ohm R.A."/>
            <person name="Patyshakuliyeva A."/>
            <person name="Rokas A."/>
            <person name="Ruiz-Duenas F.J."/>
            <person name="Sabat G."/>
            <person name="Salamov A."/>
            <person name="Samejima M."/>
            <person name="Schmutz J."/>
            <person name="Slot J.C."/>
            <person name="St John F."/>
            <person name="Stenlid J."/>
            <person name="Sun H."/>
            <person name="Sun S."/>
            <person name="Syed K."/>
            <person name="Tsang A."/>
            <person name="Wiebenga A."/>
            <person name="Young D."/>
            <person name="Pisabarro A."/>
            <person name="Eastwood D.C."/>
            <person name="Martin F."/>
            <person name="Cullen D."/>
            <person name="Grigoriev I.V."/>
            <person name="Hibbett D.S."/>
        </authorList>
    </citation>
    <scope>NUCLEOTIDE SEQUENCE</scope>
    <source>
        <strain evidence="3">FP-58527</strain>
    </source>
</reference>
<sequence>MTPQTCLPSNVTVTPNEASIPIARLPPELLLLTLQFAMNPNEFHADRIFYTITYSHVCTSWRGLLLGAPDLWTLVDLQYPHIAREFCSRSHPCPIRVCFVQTDANPGPEDAETAFGWLCAYIPRLERLHVSASSSIIRRILRLVRSASLPLTKIRDSLPSDARRGPTLSLGIRDQEIAQLNLGGFRGIDWAAFPESLVGLTSLVLTRLETQAFIPIPRLLRLIANCPQLKTLVLLAAILPWPAGAPDLPAVQLPELKSLEVAHGDPRAIVQLLEHLCFPSSTSITFHAHGVKDLSSLLPKDFGRHECAGSATIDDTPVTTVCRVSTTNIIIAMDRPSTSSALRFYIAPDDLSEVLRQLPALKLLVAGCTHLSAVSPLLKSPVSMSTWKSALMAMPTLRHIETGGAWAAGLLFALNAVTDQPPLPFPPLHSQFEIAAPALESVRLLERARTDAQTEQFLNDFAWVLEARRDYLGRKLSELVMETSRESARALMDALVPRFTAVVDRVEIRSRAAPASFDLSTPVPASHTAPELPSSSSSSSSSSASTSSGEHKRSSPEPQ</sequence>
<keyword evidence="3" id="KW-1185">Reference proteome</keyword>
<feature type="region of interest" description="Disordered" evidence="1">
    <location>
        <begin position="517"/>
        <end position="559"/>
    </location>
</feature>
<dbReference type="Proteomes" id="UP000015241">
    <property type="component" value="Unassembled WGS sequence"/>
</dbReference>
<dbReference type="HOGENOM" id="CLU_024199_2_2_1"/>
<dbReference type="InParanoid" id="S8EJG6"/>
<gene>
    <name evidence="2" type="ORF">FOMPIDRAFT_1045324</name>
</gene>
<evidence type="ECO:0008006" key="4">
    <source>
        <dbReference type="Google" id="ProtNLM"/>
    </source>
</evidence>
<dbReference type="InterPro" id="IPR033134">
    <property type="entry name" value="Asp/Glu_racemase_AS_2"/>
</dbReference>
<dbReference type="PROSITE" id="PS00924">
    <property type="entry name" value="ASP_GLU_RACEMASE_2"/>
    <property type="match status" value="1"/>
</dbReference>
<protein>
    <recommendedName>
        <fullName evidence="4">F-box domain-containing protein</fullName>
    </recommendedName>
</protein>
<evidence type="ECO:0000256" key="1">
    <source>
        <dbReference type="SAM" id="MobiDB-lite"/>
    </source>
</evidence>
<dbReference type="AlphaFoldDB" id="S8EJG6"/>
<dbReference type="EMBL" id="KE504124">
    <property type="protein sequence ID" value="EPT05267.1"/>
    <property type="molecule type" value="Genomic_DNA"/>
</dbReference>
<dbReference type="OrthoDB" id="2269034at2759"/>
<dbReference type="STRING" id="743788.S8EJG6"/>
<feature type="compositionally biased region" description="Basic and acidic residues" evidence="1">
    <location>
        <begin position="549"/>
        <end position="559"/>
    </location>
</feature>
<accession>S8EJG6</accession>
<evidence type="ECO:0000313" key="3">
    <source>
        <dbReference type="Proteomes" id="UP000015241"/>
    </source>
</evidence>
<proteinExistence type="predicted"/>
<evidence type="ECO:0000313" key="2">
    <source>
        <dbReference type="EMBL" id="EPT05267.1"/>
    </source>
</evidence>
<feature type="compositionally biased region" description="Low complexity" evidence="1">
    <location>
        <begin position="534"/>
        <end position="548"/>
    </location>
</feature>
<name>S8EJG6_FOMSC</name>
<organism evidence="2 3">
    <name type="scientific">Fomitopsis schrenkii</name>
    <name type="common">Brown rot fungus</name>
    <dbReference type="NCBI Taxonomy" id="2126942"/>
    <lineage>
        <taxon>Eukaryota</taxon>
        <taxon>Fungi</taxon>
        <taxon>Dikarya</taxon>
        <taxon>Basidiomycota</taxon>
        <taxon>Agaricomycotina</taxon>
        <taxon>Agaricomycetes</taxon>
        <taxon>Polyporales</taxon>
        <taxon>Fomitopsis</taxon>
    </lineage>
</organism>